<evidence type="ECO:0000256" key="4">
    <source>
        <dbReference type="ARBA" id="ARBA00008276"/>
    </source>
</evidence>
<dbReference type="KEGG" id="mmr:Mmar10_1137"/>
<dbReference type="GO" id="GO:0046656">
    <property type="term" value="P:folic acid biosynthetic process"/>
    <property type="evidence" value="ECO:0007669"/>
    <property type="project" value="UniProtKB-KW"/>
</dbReference>
<evidence type="ECO:0000256" key="18">
    <source>
        <dbReference type="ARBA" id="ARBA00047808"/>
    </source>
</evidence>
<comment type="function">
    <text evidence="1">Functions in two distinct reactions of the de novo folate biosynthetic pathway. Catalyzes the addition of a glutamate residue to dihydropteroate (7,8-dihydropteroate or H2Pte) to form dihydrofolate (7,8-dihydrofolate monoglutamate or H2Pte-Glu). Also catalyzes successive additions of L-glutamate to tetrahydrofolate or 10-formyltetrahydrofolate or 5,10-methylenetetrahydrofolate, leading to folylpolyglutamate derivatives.</text>
</comment>
<evidence type="ECO:0000256" key="3">
    <source>
        <dbReference type="ARBA" id="ARBA00005150"/>
    </source>
</evidence>
<dbReference type="EC" id="6.3.2.12" evidence="5"/>
<organism evidence="22 23">
    <name type="scientific">Maricaulis maris (strain MCS10)</name>
    <name type="common">Caulobacter maris</name>
    <dbReference type="NCBI Taxonomy" id="394221"/>
    <lineage>
        <taxon>Bacteria</taxon>
        <taxon>Pseudomonadati</taxon>
        <taxon>Pseudomonadota</taxon>
        <taxon>Alphaproteobacteria</taxon>
        <taxon>Maricaulales</taxon>
        <taxon>Maricaulaceae</taxon>
        <taxon>Maricaulis</taxon>
    </lineage>
</organism>
<dbReference type="HOGENOM" id="CLU_015869_1_2_5"/>
<dbReference type="InterPro" id="IPR001645">
    <property type="entry name" value="Folylpolyglutamate_synth"/>
</dbReference>
<dbReference type="PANTHER" id="PTHR11136:SF0">
    <property type="entry name" value="DIHYDROFOLATE SYNTHETASE-RELATED"/>
    <property type="match status" value="1"/>
</dbReference>
<dbReference type="Proteomes" id="UP000001964">
    <property type="component" value="Chromosome"/>
</dbReference>
<keyword evidence="11" id="KW-0067">ATP-binding</keyword>
<evidence type="ECO:0000256" key="12">
    <source>
        <dbReference type="ARBA" id="ARBA00022842"/>
    </source>
</evidence>
<name>Q0AQK7_MARMM</name>
<dbReference type="PANTHER" id="PTHR11136">
    <property type="entry name" value="FOLYLPOLYGLUTAMATE SYNTHASE-RELATED"/>
    <property type="match status" value="1"/>
</dbReference>
<dbReference type="AlphaFoldDB" id="Q0AQK7"/>
<dbReference type="InterPro" id="IPR036615">
    <property type="entry name" value="Mur_ligase_C_dom_sf"/>
</dbReference>
<evidence type="ECO:0000256" key="17">
    <source>
        <dbReference type="ARBA" id="ARBA00047493"/>
    </source>
</evidence>
<comment type="pathway">
    <text evidence="3">Cofactor biosynthesis; tetrahydrofolylpolyglutamate biosynthesis.</text>
</comment>
<dbReference type="EMBL" id="CP000449">
    <property type="protein sequence ID" value="ABI65430.1"/>
    <property type="molecule type" value="Genomic_DNA"/>
</dbReference>
<dbReference type="eggNOG" id="COG0285">
    <property type="taxonomic scope" value="Bacteria"/>
</dbReference>
<keyword evidence="12" id="KW-0460">Magnesium</keyword>
<evidence type="ECO:0000256" key="19">
    <source>
        <dbReference type="ARBA" id="ARBA00049035"/>
    </source>
</evidence>
<evidence type="ECO:0000259" key="21">
    <source>
        <dbReference type="Pfam" id="PF02875"/>
    </source>
</evidence>
<evidence type="ECO:0000256" key="13">
    <source>
        <dbReference type="ARBA" id="ARBA00022909"/>
    </source>
</evidence>
<comment type="catalytic activity">
    <reaction evidence="18">
        <text>10-formyltetrahydrofolyl-(gamma-L-Glu)(n) + L-glutamate + ATP = 10-formyltetrahydrofolyl-(gamma-L-Glu)(n+1) + ADP + phosphate + H(+)</text>
        <dbReference type="Rhea" id="RHEA:51904"/>
        <dbReference type="Rhea" id="RHEA-COMP:13088"/>
        <dbReference type="Rhea" id="RHEA-COMP:14300"/>
        <dbReference type="ChEBI" id="CHEBI:15378"/>
        <dbReference type="ChEBI" id="CHEBI:29985"/>
        <dbReference type="ChEBI" id="CHEBI:30616"/>
        <dbReference type="ChEBI" id="CHEBI:43474"/>
        <dbReference type="ChEBI" id="CHEBI:134413"/>
        <dbReference type="ChEBI" id="CHEBI:456216"/>
        <dbReference type="EC" id="6.3.2.17"/>
    </reaction>
</comment>
<dbReference type="PROSITE" id="PS01012">
    <property type="entry name" value="FOLYLPOLYGLU_SYNT_2"/>
    <property type="match status" value="1"/>
</dbReference>
<dbReference type="InterPro" id="IPR018109">
    <property type="entry name" value="Folylpolyglutamate_synth_CS"/>
</dbReference>
<dbReference type="GO" id="GO:0005524">
    <property type="term" value="F:ATP binding"/>
    <property type="evidence" value="ECO:0007669"/>
    <property type="project" value="UniProtKB-KW"/>
</dbReference>
<accession>Q0AQK7</accession>
<comment type="similarity">
    <text evidence="4">Belongs to the folylpolyglutamate synthase family.</text>
</comment>
<dbReference type="GO" id="GO:0046872">
    <property type="term" value="F:metal ion binding"/>
    <property type="evidence" value="ECO:0007669"/>
    <property type="project" value="UniProtKB-KW"/>
</dbReference>
<protein>
    <recommendedName>
        <fullName evidence="7">Dihydrofolate synthase/folylpolyglutamate synthase</fullName>
        <ecNumber evidence="5">6.3.2.12</ecNumber>
        <ecNumber evidence="6">6.3.2.17</ecNumber>
    </recommendedName>
    <alternativeName>
        <fullName evidence="16">Folylpoly-gamma-glutamate synthetase-dihydrofolate synthetase</fullName>
    </alternativeName>
    <alternativeName>
        <fullName evidence="14">Folylpolyglutamate synthetase</fullName>
    </alternativeName>
    <alternativeName>
        <fullName evidence="15">Tetrahydrofolylpolyglutamate synthase</fullName>
    </alternativeName>
</protein>
<sequence>MRASTLDLPRFGDGVGLARTAAIAARLGLDLPAIGRRSVVIAGSNGKGSVARMLGGLFQAAGERTGLFTSPHLQAFNERFELAGEMIADNRLQALEAQIGAAVSDHLADHPGDQACAFEAGFLTALLWFEQAGAERLVIEAGIGGRYDPTRLLQAPVVALVSLDREHMPLLGHTLREVALDKLDVAPPGARVVIGRSFEGERPVLAVMAGLKPVRPLWVADQYGPSGSEDRLAGHHITIRHRERGPLRVLTPMHGRFQADNLEVALEVLAEARPDLFANNWPGSVAEALAHCTNPARMEVLPLGADDGDGEPGLIIDAGHSPAGIAAAVSGVATLLDGRPARLLLAMSADKSVDAMLDRLAPAFDDVVVSALPGGVPAALLEAAYRQRNPRARLQLAPTAAQAIAAAQLPQDGRVLVGLGGLFWAAALRDAWLMACTGA</sequence>
<evidence type="ECO:0000256" key="7">
    <source>
        <dbReference type="ARBA" id="ARBA00019357"/>
    </source>
</evidence>
<keyword evidence="10" id="KW-0547">Nucleotide-binding</keyword>
<evidence type="ECO:0000256" key="6">
    <source>
        <dbReference type="ARBA" id="ARBA00013025"/>
    </source>
</evidence>
<proteinExistence type="inferred from homology"/>
<evidence type="ECO:0000256" key="1">
    <source>
        <dbReference type="ARBA" id="ARBA00002714"/>
    </source>
</evidence>
<dbReference type="EC" id="6.3.2.17" evidence="6"/>
<keyword evidence="8" id="KW-0436">Ligase</keyword>
<keyword evidence="13" id="KW-0289">Folate biosynthesis</keyword>
<evidence type="ECO:0000256" key="8">
    <source>
        <dbReference type="ARBA" id="ARBA00022598"/>
    </source>
</evidence>
<comment type="catalytic activity">
    <reaction evidence="19">
        <text>(6R)-5,10-methylenetetrahydrofolyl-(gamma-L-Glu)(n) + L-glutamate + ATP = (6R)-5,10-methylenetetrahydrofolyl-(gamma-L-Glu)(n+1) + ADP + phosphate + H(+)</text>
        <dbReference type="Rhea" id="RHEA:51912"/>
        <dbReference type="Rhea" id="RHEA-COMP:13257"/>
        <dbReference type="Rhea" id="RHEA-COMP:13258"/>
        <dbReference type="ChEBI" id="CHEBI:15378"/>
        <dbReference type="ChEBI" id="CHEBI:29985"/>
        <dbReference type="ChEBI" id="CHEBI:30616"/>
        <dbReference type="ChEBI" id="CHEBI:43474"/>
        <dbReference type="ChEBI" id="CHEBI:136572"/>
        <dbReference type="ChEBI" id="CHEBI:456216"/>
        <dbReference type="EC" id="6.3.2.17"/>
    </reaction>
</comment>
<dbReference type="Gene3D" id="3.90.190.20">
    <property type="entry name" value="Mur ligase, C-terminal domain"/>
    <property type="match status" value="1"/>
</dbReference>
<dbReference type="GO" id="GO:0008841">
    <property type="term" value="F:dihydrofolate synthase activity"/>
    <property type="evidence" value="ECO:0007669"/>
    <property type="project" value="UniProtKB-EC"/>
</dbReference>
<dbReference type="RefSeq" id="WP_011643077.1">
    <property type="nucleotide sequence ID" value="NC_008347.1"/>
</dbReference>
<evidence type="ECO:0000256" key="15">
    <source>
        <dbReference type="ARBA" id="ARBA00030592"/>
    </source>
</evidence>
<dbReference type="GO" id="GO:0005737">
    <property type="term" value="C:cytoplasm"/>
    <property type="evidence" value="ECO:0007669"/>
    <property type="project" value="TreeGrafter"/>
</dbReference>
<feature type="domain" description="Mur ligase C-terminal" evidence="21">
    <location>
        <begin position="312"/>
        <end position="417"/>
    </location>
</feature>
<evidence type="ECO:0000256" key="20">
    <source>
        <dbReference type="ARBA" id="ARBA00049161"/>
    </source>
</evidence>
<comment type="pathway">
    <text evidence="2">Cofactor biosynthesis; tetrahydrofolate biosynthesis; 7,8-dihydrofolate from 2-amino-4-hydroxy-6-hydroxymethyl-7,8-dihydropteridine diphosphate and 4-aminobenzoate: step 2/2.</text>
</comment>
<evidence type="ECO:0000256" key="2">
    <source>
        <dbReference type="ARBA" id="ARBA00004799"/>
    </source>
</evidence>
<evidence type="ECO:0000256" key="9">
    <source>
        <dbReference type="ARBA" id="ARBA00022723"/>
    </source>
</evidence>
<reference evidence="22 23" key="1">
    <citation type="submission" date="2006-08" db="EMBL/GenBank/DDBJ databases">
        <title>Complete sequence of Maricaulis maris MCS10.</title>
        <authorList>
            <consortium name="US DOE Joint Genome Institute"/>
            <person name="Copeland A."/>
            <person name="Lucas S."/>
            <person name="Lapidus A."/>
            <person name="Barry K."/>
            <person name="Detter J.C."/>
            <person name="Glavina del Rio T."/>
            <person name="Hammon N."/>
            <person name="Israni S."/>
            <person name="Dalin E."/>
            <person name="Tice H."/>
            <person name="Pitluck S."/>
            <person name="Saunders E."/>
            <person name="Brettin T."/>
            <person name="Bruce D."/>
            <person name="Han C."/>
            <person name="Tapia R."/>
            <person name="Gilna P."/>
            <person name="Schmutz J."/>
            <person name="Larimer F."/>
            <person name="Land M."/>
            <person name="Hauser L."/>
            <person name="Kyrpides N."/>
            <person name="Mikhailova N."/>
            <person name="Viollier P."/>
            <person name="Stephens C."/>
            <person name="Richardson P."/>
        </authorList>
    </citation>
    <scope>NUCLEOTIDE SEQUENCE [LARGE SCALE GENOMIC DNA]</scope>
    <source>
        <strain evidence="22 23">MCS10</strain>
    </source>
</reference>
<dbReference type="InterPro" id="IPR004101">
    <property type="entry name" value="Mur_ligase_C"/>
</dbReference>
<evidence type="ECO:0000256" key="11">
    <source>
        <dbReference type="ARBA" id="ARBA00022840"/>
    </source>
</evidence>
<dbReference type="Gene3D" id="3.40.1190.10">
    <property type="entry name" value="Mur-like, catalytic domain"/>
    <property type="match status" value="1"/>
</dbReference>
<evidence type="ECO:0000313" key="22">
    <source>
        <dbReference type="EMBL" id="ABI65430.1"/>
    </source>
</evidence>
<dbReference type="Pfam" id="PF02875">
    <property type="entry name" value="Mur_ligase_C"/>
    <property type="match status" value="1"/>
</dbReference>
<dbReference type="OrthoDB" id="9809356at2"/>
<dbReference type="NCBIfam" id="TIGR01499">
    <property type="entry name" value="folC"/>
    <property type="match status" value="1"/>
</dbReference>
<evidence type="ECO:0000256" key="16">
    <source>
        <dbReference type="ARBA" id="ARBA00032510"/>
    </source>
</evidence>
<evidence type="ECO:0000256" key="10">
    <source>
        <dbReference type="ARBA" id="ARBA00022741"/>
    </source>
</evidence>
<dbReference type="SUPFAM" id="SSF53244">
    <property type="entry name" value="MurD-like peptide ligases, peptide-binding domain"/>
    <property type="match status" value="1"/>
</dbReference>
<keyword evidence="9" id="KW-0479">Metal-binding</keyword>
<evidence type="ECO:0000256" key="5">
    <source>
        <dbReference type="ARBA" id="ARBA00013023"/>
    </source>
</evidence>
<dbReference type="GO" id="GO:0004326">
    <property type="term" value="F:tetrahydrofolylpolyglutamate synthase activity"/>
    <property type="evidence" value="ECO:0007669"/>
    <property type="project" value="UniProtKB-EC"/>
</dbReference>
<keyword evidence="23" id="KW-1185">Reference proteome</keyword>
<dbReference type="InterPro" id="IPR036565">
    <property type="entry name" value="Mur-like_cat_sf"/>
</dbReference>
<comment type="catalytic activity">
    <reaction evidence="20">
        <text>7,8-dihydropteroate + L-glutamate + ATP = 7,8-dihydrofolate + ADP + phosphate + H(+)</text>
        <dbReference type="Rhea" id="RHEA:23584"/>
        <dbReference type="ChEBI" id="CHEBI:15378"/>
        <dbReference type="ChEBI" id="CHEBI:17839"/>
        <dbReference type="ChEBI" id="CHEBI:29985"/>
        <dbReference type="ChEBI" id="CHEBI:30616"/>
        <dbReference type="ChEBI" id="CHEBI:43474"/>
        <dbReference type="ChEBI" id="CHEBI:57451"/>
        <dbReference type="ChEBI" id="CHEBI:456216"/>
        <dbReference type="EC" id="6.3.2.12"/>
    </reaction>
</comment>
<evidence type="ECO:0000313" key="23">
    <source>
        <dbReference type="Proteomes" id="UP000001964"/>
    </source>
</evidence>
<gene>
    <name evidence="22" type="ordered locus">Mmar10_1137</name>
</gene>
<dbReference type="STRING" id="394221.Mmar10_1137"/>
<dbReference type="SUPFAM" id="SSF53623">
    <property type="entry name" value="MurD-like peptide ligases, catalytic domain"/>
    <property type="match status" value="1"/>
</dbReference>
<comment type="catalytic activity">
    <reaction evidence="17">
        <text>(6S)-5,6,7,8-tetrahydrofolyl-(gamma-L-Glu)(n) + L-glutamate + ATP = (6S)-5,6,7,8-tetrahydrofolyl-(gamma-L-Glu)(n+1) + ADP + phosphate + H(+)</text>
        <dbReference type="Rhea" id="RHEA:10580"/>
        <dbReference type="Rhea" id="RHEA-COMP:14738"/>
        <dbReference type="Rhea" id="RHEA-COMP:14740"/>
        <dbReference type="ChEBI" id="CHEBI:15378"/>
        <dbReference type="ChEBI" id="CHEBI:29985"/>
        <dbReference type="ChEBI" id="CHEBI:30616"/>
        <dbReference type="ChEBI" id="CHEBI:43474"/>
        <dbReference type="ChEBI" id="CHEBI:141005"/>
        <dbReference type="ChEBI" id="CHEBI:456216"/>
        <dbReference type="EC" id="6.3.2.17"/>
    </reaction>
</comment>
<evidence type="ECO:0000256" key="14">
    <source>
        <dbReference type="ARBA" id="ARBA00030048"/>
    </source>
</evidence>